<keyword evidence="2" id="KW-1185">Reference proteome</keyword>
<accession>A0ACB7Z3T5</accession>
<gene>
    <name evidence="1" type="ORF">Vadar_013376</name>
</gene>
<protein>
    <submittedName>
        <fullName evidence="1">Uncharacterized protein</fullName>
    </submittedName>
</protein>
<evidence type="ECO:0000313" key="2">
    <source>
        <dbReference type="Proteomes" id="UP000828048"/>
    </source>
</evidence>
<dbReference type="Proteomes" id="UP000828048">
    <property type="component" value="Chromosome 4"/>
</dbReference>
<reference evidence="1 2" key="1">
    <citation type="journal article" date="2021" name="Hortic Res">
        <title>High-quality reference genome and annotation aids understanding of berry development for evergreen blueberry (Vaccinium darrowii).</title>
        <authorList>
            <person name="Yu J."/>
            <person name="Hulse-Kemp A.M."/>
            <person name="Babiker E."/>
            <person name="Staton M."/>
        </authorList>
    </citation>
    <scope>NUCLEOTIDE SEQUENCE [LARGE SCALE GENOMIC DNA]</scope>
    <source>
        <strain evidence="2">cv. NJ 8807/NJ 8810</strain>
        <tissue evidence="1">Young leaf</tissue>
    </source>
</reference>
<comment type="caution">
    <text evidence="1">The sequence shown here is derived from an EMBL/GenBank/DDBJ whole genome shotgun (WGS) entry which is preliminary data.</text>
</comment>
<dbReference type="EMBL" id="CM037154">
    <property type="protein sequence ID" value="KAH7860435.1"/>
    <property type="molecule type" value="Genomic_DNA"/>
</dbReference>
<name>A0ACB7Z3T5_9ERIC</name>
<organism evidence="1 2">
    <name type="scientific">Vaccinium darrowii</name>
    <dbReference type="NCBI Taxonomy" id="229202"/>
    <lineage>
        <taxon>Eukaryota</taxon>
        <taxon>Viridiplantae</taxon>
        <taxon>Streptophyta</taxon>
        <taxon>Embryophyta</taxon>
        <taxon>Tracheophyta</taxon>
        <taxon>Spermatophyta</taxon>
        <taxon>Magnoliopsida</taxon>
        <taxon>eudicotyledons</taxon>
        <taxon>Gunneridae</taxon>
        <taxon>Pentapetalae</taxon>
        <taxon>asterids</taxon>
        <taxon>Ericales</taxon>
        <taxon>Ericaceae</taxon>
        <taxon>Vaccinioideae</taxon>
        <taxon>Vaccinieae</taxon>
        <taxon>Vaccinium</taxon>
    </lineage>
</organism>
<sequence length="67" mass="7489">MELVKSTSQKGSEPGYMCISSTSKSEECLGKLAIPGRFHFDSIVLRTKRLQFMDGQELLVNSHIVKT</sequence>
<proteinExistence type="predicted"/>
<evidence type="ECO:0000313" key="1">
    <source>
        <dbReference type="EMBL" id="KAH7860435.1"/>
    </source>
</evidence>